<dbReference type="Pfam" id="PF02897">
    <property type="entry name" value="Peptidase_S9_N"/>
    <property type="match status" value="1"/>
</dbReference>
<dbReference type="Gene3D" id="2.130.10.120">
    <property type="entry name" value="Prolyl oligopeptidase, N-terminal domain"/>
    <property type="match status" value="1"/>
</dbReference>
<protein>
    <recommendedName>
        <fullName evidence="3">Peptidase S9A N-terminal domain-containing protein</fullName>
    </recommendedName>
</protein>
<reference evidence="4 5" key="1">
    <citation type="journal article" date="2014" name="Agronomy (Basel)">
        <title>A Draft Genome Sequence for Ensete ventricosum, the Drought-Tolerant Tree Against Hunger.</title>
        <authorList>
            <person name="Harrison J."/>
            <person name="Moore K.A."/>
            <person name="Paszkiewicz K."/>
            <person name="Jones T."/>
            <person name="Grant M."/>
            <person name="Ambacheew D."/>
            <person name="Muzemil S."/>
            <person name="Studholme D.J."/>
        </authorList>
    </citation>
    <scope>NUCLEOTIDE SEQUENCE [LARGE SCALE GENOMIC DNA]</scope>
</reference>
<dbReference type="SUPFAM" id="SSF50993">
    <property type="entry name" value="Peptidase/esterase 'gauge' domain"/>
    <property type="match status" value="1"/>
</dbReference>
<dbReference type="InterPro" id="IPR029058">
    <property type="entry name" value="AB_hydrolase_fold"/>
</dbReference>
<evidence type="ECO:0000259" key="3">
    <source>
        <dbReference type="Pfam" id="PF02897"/>
    </source>
</evidence>
<feature type="compositionally biased region" description="Pro residues" evidence="2">
    <location>
        <begin position="30"/>
        <end position="48"/>
    </location>
</feature>
<evidence type="ECO:0000313" key="4">
    <source>
        <dbReference type="EMBL" id="RRT65575.1"/>
    </source>
</evidence>
<evidence type="ECO:0000313" key="5">
    <source>
        <dbReference type="Proteomes" id="UP000287651"/>
    </source>
</evidence>
<name>A0A426ZNR8_ENSVE</name>
<dbReference type="PANTHER" id="PTHR11757">
    <property type="entry name" value="PROTEASE FAMILY S9A OLIGOPEPTIDASE"/>
    <property type="match status" value="1"/>
</dbReference>
<evidence type="ECO:0000256" key="1">
    <source>
        <dbReference type="ARBA" id="ARBA00005228"/>
    </source>
</evidence>
<comment type="caution">
    <text evidence="4">The sequence shown here is derived from an EMBL/GenBank/DDBJ whole genome shotgun (WGS) entry which is preliminary data.</text>
</comment>
<dbReference type="InterPro" id="IPR051543">
    <property type="entry name" value="Serine_Peptidase_S9A"/>
</dbReference>
<dbReference type="Gene3D" id="3.40.50.1820">
    <property type="entry name" value="alpha/beta hydrolase"/>
    <property type="match status" value="1"/>
</dbReference>
<dbReference type="AlphaFoldDB" id="A0A426ZNR8"/>
<feature type="domain" description="Peptidase S9A N-terminal" evidence="3">
    <location>
        <begin position="45"/>
        <end position="147"/>
    </location>
</feature>
<dbReference type="GO" id="GO:0004252">
    <property type="term" value="F:serine-type endopeptidase activity"/>
    <property type="evidence" value="ECO:0007669"/>
    <property type="project" value="InterPro"/>
</dbReference>
<dbReference type="InterPro" id="IPR023302">
    <property type="entry name" value="Pept_S9A_N"/>
</dbReference>
<gene>
    <name evidence="4" type="ORF">B296_00016270</name>
</gene>
<dbReference type="EMBL" id="AMZH03005761">
    <property type="protein sequence ID" value="RRT65575.1"/>
    <property type="molecule type" value="Genomic_DNA"/>
</dbReference>
<organism evidence="4 5">
    <name type="scientific">Ensete ventricosum</name>
    <name type="common">Abyssinian banana</name>
    <name type="synonym">Musa ensete</name>
    <dbReference type="NCBI Taxonomy" id="4639"/>
    <lineage>
        <taxon>Eukaryota</taxon>
        <taxon>Viridiplantae</taxon>
        <taxon>Streptophyta</taxon>
        <taxon>Embryophyta</taxon>
        <taxon>Tracheophyta</taxon>
        <taxon>Spermatophyta</taxon>
        <taxon>Magnoliopsida</taxon>
        <taxon>Liliopsida</taxon>
        <taxon>Zingiberales</taxon>
        <taxon>Musaceae</taxon>
        <taxon>Ensete</taxon>
    </lineage>
</organism>
<feature type="region of interest" description="Disordered" evidence="2">
    <location>
        <begin position="15"/>
        <end position="52"/>
    </location>
</feature>
<accession>A0A426ZNR8</accession>
<evidence type="ECO:0000256" key="2">
    <source>
        <dbReference type="SAM" id="MobiDB-lite"/>
    </source>
</evidence>
<proteinExistence type="inferred from homology"/>
<dbReference type="PANTHER" id="PTHR11757:SF19">
    <property type="entry name" value="PROLYL ENDOPEPTIDASE-LIKE"/>
    <property type="match status" value="1"/>
</dbReference>
<dbReference type="Proteomes" id="UP000287651">
    <property type="component" value="Unassembled WGS sequence"/>
</dbReference>
<comment type="similarity">
    <text evidence="1">Belongs to the peptidase S9A family.</text>
</comment>
<sequence>MLRLRALATTERLRLGAGGRFLHRRATKPRAPPPPPPPPTPPKPPQKPTPFTFHGVTWHDPYSWMSDLNDGVAMRHMDVYMEQEEKYTEAVMVASGADRLQRKLHIEMAPRLASDPCTPPVRWGPWLYYRRAEEDKQYPVLCRRSASLHDEFISYSEPSAGFDFQTGKRIEQKLVDYNQEAERFGGKKTLLLLFLHLPYQLMPDAVVDYNLLNGKWHIVQQLNMLQERTKTLYGSAAAASSIKKSSLPNNLGTNCQHHDADGMWHDLSEFYACEYYDVPSNNEVVVPLTIVYSRKHKQEGSPGLLHGHGAYGELLDKRWKNELKSLLDRGWVIAYADVRFGFVVFLQ</sequence>